<dbReference type="AlphaFoldDB" id="Q1MHX9"/>
<evidence type="ECO:0000313" key="3">
    <source>
        <dbReference type="Proteomes" id="UP000006575"/>
    </source>
</evidence>
<dbReference type="PANTHER" id="PTHR42850">
    <property type="entry name" value="METALLOPHOSPHOESTERASE"/>
    <property type="match status" value="1"/>
</dbReference>
<dbReference type="EMBL" id="AM236080">
    <property type="protein sequence ID" value="CAK07431.1"/>
    <property type="molecule type" value="Genomic_DNA"/>
</dbReference>
<evidence type="ECO:0000259" key="1">
    <source>
        <dbReference type="Pfam" id="PF00149"/>
    </source>
</evidence>
<proteinExistence type="predicted"/>
<dbReference type="Pfam" id="PF00149">
    <property type="entry name" value="Metallophos"/>
    <property type="match status" value="1"/>
</dbReference>
<protein>
    <submittedName>
        <fullName evidence="2">Phosphatase</fullName>
    </submittedName>
</protein>
<sequence>MRHDIRAPETFRRYCLPSRPRGCPLKTYVIGDVHGRADLLKALPSHIEENDPNGCGYRVIFLGDIIDRGPDSMKAMEMVVRELNQNPESRLILGNHEEFMLLFLDRPDKREIVFDHWMRNGGLAAAASYGLNVGGRYGRIEEAHESLLELLHRRQNHIDAMRRAASLINDGANVFVHAGLRPGVPFEQQTTKDLRTIRSGFLDNDFDFGAMVVHGHTVTSSGLPEIRRSRIALDTGAGAGGCLSMMMVDDDGARTFFQSGSAREVVKVELSQRPDEP</sequence>
<dbReference type="eggNOG" id="COG0639">
    <property type="taxonomic scope" value="Bacteria"/>
</dbReference>
<accession>Q1MHX9</accession>
<organism evidence="2 3">
    <name type="scientific">Rhizobium johnstonii (strain DSM 114642 / LMG 32736 / 3841)</name>
    <name type="common">Rhizobium leguminosarum bv. viciae</name>
    <dbReference type="NCBI Taxonomy" id="216596"/>
    <lineage>
        <taxon>Bacteria</taxon>
        <taxon>Pseudomonadati</taxon>
        <taxon>Pseudomonadota</taxon>
        <taxon>Alphaproteobacteria</taxon>
        <taxon>Hyphomicrobiales</taxon>
        <taxon>Rhizobiaceae</taxon>
        <taxon>Rhizobium/Agrobacterium group</taxon>
        <taxon>Rhizobium</taxon>
        <taxon>Rhizobium johnstonii</taxon>
    </lineage>
</organism>
<gene>
    <name evidence="2" type="ordered locus">RL1938</name>
</gene>
<dbReference type="InterPro" id="IPR004843">
    <property type="entry name" value="Calcineurin-like_PHP"/>
</dbReference>
<name>Q1MHX9_RHIJ3</name>
<dbReference type="GO" id="GO:0110154">
    <property type="term" value="P:RNA decapping"/>
    <property type="evidence" value="ECO:0007669"/>
    <property type="project" value="TreeGrafter"/>
</dbReference>
<dbReference type="InterPro" id="IPR050126">
    <property type="entry name" value="Ap4A_hydrolase"/>
</dbReference>
<dbReference type="Proteomes" id="UP000006575">
    <property type="component" value="Chromosome"/>
</dbReference>
<dbReference type="GO" id="GO:0016791">
    <property type="term" value="F:phosphatase activity"/>
    <property type="evidence" value="ECO:0007669"/>
    <property type="project" value="TreeGrafter"/>
</dbReference>
<dbReference type="SUPFAM" id="SSF56300">
    <property type="entry name" value="Metallo-dependent phosphatases"/>
    <property type="match status" value="1"/>
</dbReference>
<reference evidence="2 3" key="1">
    <citation type="journal article" date="2006" name="Genome Biol.">
        <title>The genome of Rhizobium leguminosarum has recognizable core and accessory components.</title>
        <authorList>
            <person name="Young J.W."/>
            <person name="Crossman L.C."/>
            <person name="Johnston A.W.B."/>
            <person name="Thomson N.R."/>
            <person name="Ghazoui Z.F."/>
            <person name="Hull K.H."/>
            <person name="Wexler M."/>
            <person name="Curson A.R.J."/>
            <person name="Todd J.D."/>
            <person name="Poole P.S."/>
            <person name="Mauchline T.H."/>
            <person name="East A.K."/>
            <person name="Quail M.A."/>
            <person name="Churcher C."/>
            <person name="Arrowsmith C."/>
            <person name="Cherevach A."/>
            <person name="Chillingworth T."/>
            <person name="Clarke K."/>
            <person name="Cronin A."/>
            <person name="Davis P."/>
            <person name="Fraser A."/>
            <person name="Hance Z."/>
            <person name="Hauser H."/>
            <person name="Jagels K."/>
            <person name="Moule S."/>
            <person name="Mungall K."/>
            <person name="Norbertczak H."/>
            <person name="Rabbinowitsch E."/>
            <person name="Sanders M."/>
            <person name="Simmonds M."/>
            <person name="Whitehead S."/>
            <person name="Parkhill J."/>
        </authorList>
    </citation>
    <scope>NUCLEOTIDE SEQUENCE [LARGE SCALE GENOMIC DNA]</scope>
    <source>
        <strain evidence="3">DSM 114642 / LMG 32736 / 3841</strain>
    </source>
</reference>
<evidence type="ECO:0000313" key="2">
    <source>
        <dbReference type="EMBL" id="CAK07431.1"/>
    </source>
</evidence>
<dbReference type="InterPro" id="IPR029052">
    <property type="entry name" value="Metallo-depent_PP-like"/>
</dbReference>
<dbReference type="HOGENOM" id="CLU_023125_4_1_5"/>
<dbReference type="Gene3D" id="3.60.21.10">
    <property type="match status" value="1"/>
</dbReference>
<dbReference type="GO" id="GO:0008803">
    <property type="term" value="F:bis(5'-nucleosyl)-tetraphosphatase (symmetrical) activity"/>
    <property type="evidence" value="ECO:0007669"/>
    <property type="project" value="TreeGrafter"/>
</dbReference>
<feature type="domain" description="Calcineurin-like phosphoesterase" evidence="1">
    <location>
        <begin position="26"/>
        <end position="218"/>
    </location>
</feature>
<dbReference type="GO" id="GO:0005737">
    <property type="term" value="C:cytoplasm"/>
    <property type="evidence" value="ECO:0007669"/>
    <property type="project" value="TreeGrafter"/>
</dbReference>
<keyword evidence="3" id="KW-1185">Reference proteome</keyword>
<dbReference type="PANTHER" id="PTHR42850:SF4">
    <property type="entry name" value="ZINC-DEPENDENT ENDOPOLYPHOSPHATASE"/>
    <property type="match status" value="1"/>
</dbReference>
<dbReference type="KEGG" id="rle:RL1938"/>
<dbReference type="EnsemblBacteria" id="CAK07431">
    <property type="protein sequence ID" value="CAK07431"/>
    <property type="gene ID" value="RL1938"/>
</dbReference>